<name>A0A6N7L1M4_9ACTN</name>
<keyword evidence="2" id="KW-1185">Reference proteome</keyword>
<dbReference type="RefSeq" id="WP_153470679.1">
    <property type="nucleotide sequence ID" value="NZ_WBOF01000005.1"/>
</dbReference>
<organism evidence="1 2">
    <name type="scientific">Streptomyces kaniharaensis</name>
    <dbReference type="NCBI Taxonomy" id="212423"/>
    <lineage>
        <taxon>Bacteria</taxon>
        <taxon>Bacillati</taxon>
        <taxon>Actinomycetota</taxon>
        <taxon>Actinomycetes</taxon>
        <taxon>Kitasatosporales</taxon>
        <taxon>Streptomycetaceae</taxon>
        <taxon>Streptomyces</taxon>
    </lineage>
</organism>
<sequence>MLRAWREQYEANQQLKRDIARERWEQEKRFQQEDRQASQAVLEANTVGLDEHNAAMKLAAGVSYLTLVCHEDTWTFVARCAFGHWKATWIKCTHDPSDFRGPNTASIYTKAFTVNPNLREGRIQKQQDGMQSVILSGHNLTRILDTLRTGSAGPDLVDSARCRTLYSKFAQFVSMVDPEAPSGQSTGIEFRIDDSVLPAVSA</sequence>
<protein>
    <submittedName>
        <fullName evidence="1">Uncharacterized protein</fullName>
    </submittedName>
</protein>
<evidence type="ECO:0000313" key="1">
    <source>
        <dbReference type="EMBL" id="MQS17551.1"/>
    </source>
</evidence>
<evidence type="ECO:0000313" key="2">
    <source>
        <dbReference type="Proteomes" id="UP000450000"/>
    </source>
</evidence>
<accession>A0A6N7L1M4</accession>
<proteinExistence type="predicted"/>
<dbReference type="EMBL" id="WBOF01000005">
    <property type="protein sequence ID" value="MQS17551.1"/>
    <property type="molecule type" value="Genomic_DNA"/>
</dbReference>
<dbReference type="Proteomes" id="UP000450000">
    <property type="component" value="Unassembled WGS sequence"/>
</dbReference>
<comment type="caution">
    <text evidence="1">The sequence shown here is derived from an EMBL/GenBank/DDBJ whole genome shotgun (WGS) entry which is preliminary data.</text>
</comment>
<dbReference type="OrthoDB" id="4082200at2"/>
<dbReference type="AlphaFoldDB" id="A0A6N7L1M4"/>
<reference evidence="1 2" key="1">
    <citation type="submission" date="2019-09" db="EMBL/GenBank/DDBJ databases">
        <title>Genome Sequences of Streptomyces kaniharaensis ATCC 21070.</title>
        <authorList>
            <person name="Zhu W."/>
            <person name="De Crecy-Lagard V."/>
            <person name="Richards N.G."/>
        </authorList>
    </citation>
    <scope>NUCLEOTIDE SEQUENCE [LARGE SCALE GENOMIC DNA]</scope>
    <source>
        <strain evidence="1 2">SF-557</strain>
    </source>
</reference>
<gene>
    <name evidence="1" type="ORF">F7Q99_36535</name>
</gene>